<dbReference type="EMBL" id="CP005756">
    <property type="protein sequence ID" value="AHH11525.1"/>
    <property type="molecule type" value="Genomic_DNA"/>
</dbReference>
<name>W5SXA1_9SPIR</name>
<dbReference type="AlphaFoldDB" id="W5SXA1"/>
<gene>
    <name evidence="1" type="ORF">BCO_0009500</name>
</gene>
<dbReference type="InterPro" id="IPR008483">
    <property type="entry name" value="DUF764_BOR_spp"/>
</dbReference>
<sequence length="188" mass="21961">MILNIKAIHTCLLDYLKSFKEVIKKLGISLDIIHTYNHPYISKHTTKSENICAVKFENIDNLLIPNSRCGEFYSNVNEFSLHFQIFILSQVIDSKDRDSYYTMLQIYSLLTDFIHENTCKLTLEQEDDDKYSIRVNLYIYPTTNMQNNGLIKIDSNYSNAAYCCSQNFKANAQIIEKLKENKNATRHH</sequence>
<geneLocation type="plasmid" evidence="1">
    <name>unnamed</name>
</geneLocation>
<proteinExistence type="predicted"/>
<keyword evidence="1" id="KW-0614">Plasmid</keyword>
<dbReference type="RefSeq" id="WP_025408773.1">
    <property type="nucleotide sequence ID" value="NZ_CP005756.1"/>
</dbReference>
<accession>W5SXA1</accession>
<protein>
    <submittedName>
        <fullName evidence="1">Putative cytosolic protein</fullName>
    </submittedName>
</protein>
<dbReference type="Pfam" id="PF05561">
    <property type="entry name" value="DUF764"/>
    <property type="match status" value="1"/>
</dbReference>
<dbReference type="HOGENOM" id="CLU_128615_0_0_12"/>
<evidence type="ECO:0000313" key="1">
    <source>
        <dbReference type="EMBL" id="AHH11525.1"/>
    </source>
</evidence>
<reference evidence="1" key="1">
    <citation type="submission" date="2013-04" db="EMBL/GenBank/DDBJ databases">
        <title>Comparative Genomics of Relapsing Fever Spirochetes.</title>
        <authorList>
            <person name="Schwan T.G."/>
            <person name="Raffel S.J."/>
            <person name="Porcella S.F."/>
            <person name="Martens C.A."/>
            <person name="Bruno D.P."/>
            <person name="Ricklefs S.M."/>
            <person name="Barbian K.B."/>
        </authorList>
    </citation>
    <scope>NUCLEOTIDE SEQUENCE</scope>
    <source>
        <strain evidence="1">Co53</strain>
        <plasmid evidence="1">unnamed</plasmid>
    </source>
</reference>
<organism evidence="1">
    <name type="scientific">Borrelia coriaceae ATCC 43381</name>
    <dbReference type="NCBI Taxonomy" id="1408429"/>
    <lineage>
        <taxon>Bacteria</taxon>
        <taxon>Pseudomonadati</taxon>
        <taxon>Spirochaetota</taxon>
        <taxon>Spirochaetia</taxon>
        <taxon>Spirochaetales</taxon>
        <taxon>Borreliaceae</taxon>
        <taxon>Borrelia</taxon>
    </lineage>
</organism>